<keyword evidence="3" id="KW-1185">Reference proteome</keyword>
<reference evidence="2" key="1">
    <citation type="submission" date="2021-02" db="EMBL/GenBank/DDBJ databases">
        <authorList>
            <person name="Dougan E. K."/>
            <person name="Rhodes N."/>
            <person name="Thang M."/>
            <person name="Chan C."/>
        </authorList>
    </citation>
    <scope>NUCLEOTIDE SEQUENCE</scope>
</reference>
<dbReference type="EMBL" id="CAJNDS010002538">
    <property type="protein sequence ID" value="CAE7517330.1"/>
    <property type="molecule type" value="Genomic_DNA"/>
</dbReference>
<feature type="region of interest" description="Disordered" evidence="1">
    <location>
        <begin position="138"/>
        <end position="158"/>
    </location>
</feature>
<protein>
    <recommendedName>
        <fullName evidence="4">Hint domain-containing protein</fullName>
    </recommendedName>
</protein>
<comment type="caution">
    <text evidence="2">The sequence shown here is derived from an EMBL/GenBank/DDBJ whole genome shotgun (WGS) entry which is preliminary data.</text>
</comment>
<proteinExistence type="predicted"/>
<evidence type="ECO:0008006" key="4">
    <source>
        <dbReference type="Google" id="ProtNLM"/>
    </source>
</evidence>
<dbReference type="SUPFAM" id="SSF51294">
    <property type="entry name" value="Hedgehog/intein (Hint) domain"/>
    <property type="match status" value="1"/>
</dbReference>
<accession>A0A812TA07</accession>
<organism evidence="2 3">
    <name type="scientific">Symbiodinium natans</name>
    <dbReference type="NCBI Taxonomy" id="878477"/>
    <lineage>
        <taxon>Eukaryota</taxon>
        <taxon>Sar</taxon>
        <taxon>Alveolata</taxon>
        <taxon>Dinophyceae</taxon>
        <taxon>Suessiales</taxon>
        <taxon>Symbiodiniaceae</taxon>
        <taxon>Symbiodinium</taxon>
    </lineage>
</organism>
<evidence type="ECO:0000256" key="1">
    <source>
        <dbReference type="SAM" id="MobiDB-lite"/>
    </source>
</evidence>
<sequence>MPTLYELTAVPAGWPVETVLDAFVHLASYSPAVAGVQRAYEAVEARLVELWAARPAEAAAWRGLNEDRSQERLAELLLQHWRSELSRWRVTSFSEAGLQRETRSRTLSLSEWEAQVRPRCWELAGRLAAAEAEAEETARKRQKLEAKGQEAEPLREEKRQLGERLEAAEAELHSAKEVVAQQKLENAQLNASLEAAQAASAEKQQELQAAKHQCELLTERVAAAEATLADKAREVQAAQDEGVAQKDWCEQLARRLEASEAEASGKQRELHRLQADCDGNKADLKSMMENAALKKVGDLLEQQLAKAEAKLEAKSGQMQALSEEKGVYKERCRQLACQLAEAKEEAKRLRGGPPAQASLASHGPGVSREASSHGSSLAEQLGYTVVEDDVASSVLSRSSGFSVKPDCFMPEAVFKSRSSVMDFYLMGKDLQKSSQVVAGDGESIMDVVEISKEHRKTELVSLEAGDASLQVTHDHLVQVPDANGELGKMLYQKAGALKVGDLVVLDSGEPVPLTNVHTEPAECEVLRVVFDPDLPVAAFSCPPCILTKGHKRKPPVRRGGMCSRGKGAASTASAVAFEAADGGASMPDTAAGVYTDCSQCQRHGHLFSNIFPWGGVADWAIYAPGSISLRGSLGVAVASSRMSRWQTVQALIAFEALEVKAHHERPADSVELPFCWKALAMKRAPGPPRSGPCEILLRELIRHSSDQLDADWDMERKAHESFADAGERVQKAAVKVLAEQIGVLRRSSPMNAYEACDLLRFVCEELNEMVGDLRGTWQRAQPGEPVPPLPVEDIPAEELLKIGWDFHSNRVSIINTGASFLASLQLLMSCDQALVQNREISTAFGALGRSRKSLQFADGVKRSFLGATAAQRGLSKSFEKNGDGELTSEDLRAGAEATADLDLGGHGRWARSFCAPRPPGPALLRPVDGKCPHAAPAGIGVKSLWQEVA</sequence>
<feature type="region of interest" description="Disordered" evidence="1">
    <location>
        <begin position="347"/>
        <end position="374"/>
    </location>
</feature>
<name>A0A812TA07_9DINO</name>
<dbReference type="InterPro" id="IPR036844">
    <property type="entry name" value="Hint_dom_sf"/>
</dbReference>
<dbReference type="Proteomes" id="UP000604046">
    <property type="component" value="Unassembled WGS sequence"/>
</dbReference>
<evidence type="ECO:0000313" key="3">
    <source>
        <dbReference type="Proteomes" id="UP000604046"/>
    </source>
</evidence>
<evidence type="ECO:0000313" key="2">
    <source>
        <dbReference type="EMBL" id="CAE7517330.1"/>
    </source>
</evidence>
<gene>
    <name evidence="2" type="ORF">SNAT2548_LOCUS28957</name>
</gene>
<dbReference type="AlphaFoldDB" id="A0A812TA07"/>